<feature type="domain" description="D-isomer specific 2-hydroxyacid dehydrogenase catalytic" evidence="5">
    <location>
        <begin position="118"/>
        <end position="389"/>
    </location>
</feature>
<evidence type="ECO:0000256" key="4">
    <source>
        <dbReference type="RuleBase" id="RU003719"/>
    </source>
</evidence>
<feature type="domain" description="D-isomer specific 2-hydroxyacid dehydrogenase NAD-binding" evidence="6">
    <location>
        <begin position="181"/>
        <end position="358"/>
    </location>
</feature>
<evidence type="ECO:0000256" key="2">
    <source>
        <dbReference type="ARBA" id="ARBA00023002"/>
    </source>
</evidence>
<dbReference type="InterPro" id="IPR006140">
    <property type="entry name" value="D-isomer_DH_NAD-bd"/>
</dbReference>
<dbReference type="InterPro" id="IPR050223">
    <property type="entry name" value="D-isomer_2-hydroxyacid_DH"/>
</dbReference>
<dbReference type="PANTHER" id="PTHR10996">
    <property type="entry name" value="2-HYDROXYACID DEHYDROGENASE-RELATED"/>
    <property type="match status" value="1"/>
</dbReference>
<dbReference type="InterPro" id="IPR029753">
    <property type="entry name" value="D-isomer_DH_CS"/>
</dbReference>
<accession>A0A1G4AZC3</accession>
<evidence type="ECO:0000256" key="1">
    <source>
        <dbReference type="ARBA" id="ARBA00005854"/>
    </source>
</evidence>
<dbReference type="GO" id="GO:0016618">
    <property type="term" value="F:hydroxypyruvate reductase [NAD(P)H] activity"/>
    <property type="evidence" value="ECO:0007669"/>
    <property type="project" value="TreeGrafter"/>
</dbReference>
<name>A0A1G4AZC3_9PEZI</name>
<dbReference type="CDD" id="cd12168">
    <property type="entry name" value="Mand_dh_like"/>
    <property type="match status" value="1"/>
</dbReference>
<dbReference type="InterPro" id="IPR029752">
    <property type="entry name" value="D-isomer_DH_CS1"/>
</dbReference>
<dbReference type="GO" id="GO:0030267">
    <property type="term" value="F:glyoxylate reductase (NADPH) activity"/>
    <property type="evidence" value="ECO:0007669"/>
    <property type="project" value="TreeGrafter"/>
</dbReference>
<dbReference type="RefSeq" id="XP_022471650.1">
    <property type="nucleotide sequence ID" value="XM_022621836.1"/>
</dbReference>
<dbReference type="Gene3D" id="3.40.50.720">
    <property type="entry name" value="NAD(P)-binding Rossmann-like Domain"/>
    <property type="match status" value="2"/>
</dbReference>
<dbReference type="InterPro" id="IPR006139">
    <property type="entry name" value="D-isomer_2_OHA_DH_cat_dom"/>
</dbReference>
<dbReference type="GeneID" id="34563346"/>
<keyword evidence="2 4" id="KW-0560">Oxidoreductase</keyword>
<evidence type="ECO:0000259" key="6">
    <source>
        <dbReference type="Pfam" id="PF02826"/>
    </source>
</evidence>
<dbReference type="Proteomes" id="UP000176998">
    <property type="component" value="Unassembled WGS sequence"/>
</dbReference>
<dbReference type="SUPFAM" id="SSF52283">
    <property type="entry name" value="Formate/glycerate dehydrogenase catalytic domain-like"/>
    <property type="match status" value="1"/>
</dbReference>
<dbReference type="PROSITE" id="PS00671">
    <property type="entry name" value="D_2_HYDROXYACID_DH_3"/>
    <property type="match status" value="1"/>
</dbReference>
<comment type="caution">
    <text evidence="7">The sequence shown here is derived from an EMBL/GenBank/DDBJ whole genome shotgun (WGS) entry which is preliminary data.</text>
</comment>
<dbReference type="Pfam" id="PF02826">
    <property type="entry name" value="2-Hacid_dh_C"/>
    <property type="match status" value="1"/>
</dbReference>
<gene>
    <name evidence="7" type="ORF">CORC01_10207</name>
</gene>
<dbReference type="InterPro" id="IPR036291">
    <property type="entry name" value="NAD(P)-bd_dom_sf"/>
</dbReference>
<evidence type="ECO:0000256" key="3">
    <source>
        <dbReference type="ARBA" id="ARBA00023027"/>
    </source>
</evidence>
<evidence type="ECO:0000259" key="5">
    <source>
        <dbReference type="Pfam" id="PF00389"/>
    </source>
</evidence>
<evidence type="ECO:0000313" key="8">
    <source>
        <dbReference type="Proteomes" id="UP000176998"/>
    </source>
</evidence>
<proteinExistence type="inferred from homology"/>
<dbReference type="EMBL" id="MJBS01000099">
    <property type="protein sequence ID" value="OHE94487.1"/>
    <property type="molecule type" value="Genomic_DNA"/>
</dbReference>
<keyword evidence="3" id="KW-0520">NAD</keyword>
<dbReference type="Pfam" id="PF00389">
    <property type="entry name" value="2-Hacid_dh"/>
    <property type="match status" value="1"/>
</dbReference>
<keyword evidence="8" id="KW-1185">Reference proteome</keyword>
<reference evidence="7 8" key="1">
    <citation type="submission" date="2016-09" db="EMBL/GenBank/DDBJ databases">
        <authorList>
            <person name="Capua I."/>
            <person name="De Benedictis P."/>
            <person name="Joannis T."/>
            <person name="Lombin L.H."/>
            <person name="Cattoli G."/>
        </authorList>
    </citation>
    <scope>NUCLEOTIDE SEQUENCE [LARGE SCALE GENOMIC DNA]</scope>
    <source>
        <strain evidence="7 8">IMI 309357</strain>
    </source>
</reference>
<dbReference type="STRING" id="1209926.A0A1G4AZC3"/>
<comment type="similarity">
    <text evidence="1 4">Belongs to the D-isomer specific 2-hydroxyacid dehydrogenase family.</text>
</comment>
<protein>
    <submittedName>
        <fullName evidence="7">D-isomer specific 2-hydroxyacid dehydrogenase</fullName>
    </submittedName>
</protein>
<dbReference type="GO" id="GO:0005829">
    <property type="term" value="C:cytosol"/>
    <property type="evidence" value="ECO:0007669"/>
    <property type="project" value="TreeGrafter"/>
</dbReference>
<dbReference type="GO" id="GO:0051287">
    <property type="term" value="F:NAD binding"/>
    <property type="evidence" value="ECO:0007669"/>
    <property type="project" value="InterPro"/>
</dbReference>
<sequence length="397" mass="42730">MSKPRVLQLGQIEQYVSSPPSQNLASCVSFSHPSGFSLIFNRLLFPDPPISQSLTISTKYIKAKANRPTPSAHDTWASLADVAEIIKPKATNRAEFLEECKSGALDGVKAIYRTFSSVHITGRFDAELIAALPSSVDFICHNGAGYDQIDIPSCTSRSPTSPILVSNTPTAVDDATADINIWLMLGALRNLNASIFSIRDGKWRGTQPPPLGRDPQGKILGILGMGGIGRNMAKKARAFGMTVRYFNRTRLAASLEEECGAVYVDFDTLLKESDVISLNLPLNAHTRHIISTPQFDLMKQGVVVVNTARGAVMDEAALVAALDAGKVASAGLDVFENEPEVHPGLLANPNVLIVPHMGTWTLETSVKMEAWAIGNVRRAVTEGKLDSVVVEQKGLAA</sequence>
<dbReference type="AlphaFoldDB" id="A0A1G4AZC3"/>
<dbReference type="FunFam" id="3.40.50.720:FF:000282">
    <property type="entry name" value="Glyoxylate reductase protein"/>
    <property type="match status" value="1"/>
</dbReference>
<evidence type="ECO:0000313" key="7">
    <source>
        <dbReference type="EMBL" id="OHE94487.1"/>
    </source>
</evidence>
<dbReference type="PANTHER" id="PTHR10996:SF269">
    <property type="entry name" value="HYPOTHETICAL D-ISOMER SPECIFIC 2-HYDROXYACID DEHYDROGENASE (EUROFUNG)"/>
    <property type="match status" value="1"/>
</dbReference>
<dbReference type="OrthoDB" id="9991913at2759"/>
<dbReference type="SUPFAM" id="SSF51735">
    <property type="entry name" value="NAD(P)-binding Rossmann-fold domains"/>
    <property type="match status" value="1"/>
</dbReference>
<dbReference type="PROSITE" id="PS00065">
    <property type="entry name" value="D_2_HYDROXYACID_DH_1"/>
    <property type="match status" value="1"/>
</dbReference>
<organism evidence="7 8">
    <name type="scientific">Colletotrichum orchidophilum</name>
    <dbReference type="NCBI Taxonomy" id="1209926"/>
    <lineage>
        <taxon>Eukaryota</taxon>
        <taxon>Fungi</taxon>
        <taxon>Dikarya</taxon>
        <taxon>Ascomycota</taxon>
        <taxon>Pezizomycotina</taxon>
        <taxon>Sordariomycetes</taxon>
        <taxon>Hypocreomycetidae</taxon>
        <taxon>Glomerellales</taxon>
        <taxon>Glomerellaceae</taxon>
        <taxon>Colletotrichum</taxon>
    </lineage>
</organism>
<dbReference type="PROSITE" id="PS00670">
    <property type="entry name" value="D_2_HYDROXYACID_DH_2"/>
    <property type="match status" value="1"/>
</dbReference>